<keyword evidence="1" id="KW-0238">DNA-binding</keyword>
<evidence type="ECO:0000313" key="3">
    <source>
        <dbReference type="EMBL" id="BAK38294.1"/>
    </source>
</evidence>
<protein>
    <submittedName>
        <fullName evidence="3">Putative Xre family DNA binding protein</fullName>
    </submittedName>
</protein>
<dbReference type="InterPro" id="IPR001387">
    <property type="entry name" value="Cro/C1-type_HTH"/>
</dbReference>
<evidence type="ECO:0000256" key="1">
    <source>
        <dbReference type="ARBA" id="ARBA00023125"/>
    </source>
</evidence>
<evidence type="ECO:0000259" key="2">
    <source>
        <dbReference type="PROSITE" id="PS50943"/>
    </source>
</evidence>
<organism evidence="3 4">
    <name type="scientific">Microlunatus phosphovorus (strain ATCC 700054 / DSM 10555 / JCM 9379 / NBRC 101784 / NCIMB 13414 / VKM Ac-1990 / NM-1)</name>
    <dbReference type="NCBI Taxonomy" id="1032480"/>
    <lineage>
        <taxon>Bacteria</taxon>
        <taxon>Bacillati</taxon>
        <taxon>Actinomycetota</taxon>
        <taxon>Actinomycetes</taxon>
        <taxon>Propionibacteriales</taxon>
        <taxon>Propionibacteriaceae</taxon>
        <taxon>Microlunatus</taxon>
    </lineage>
</organism>
<dbReference type="Proteomes" id="UP000007947">
    <property type="component" value="Chromosome"/>
</dbReference>
<dbReference type="PROSITE" id="PS50943">
    <property type="entry name" value="HTH_CROC1"/>
    <property type="match status" value="1"/>
</dbReference>
<dbReference type="KEGG" id="mph:MLP_52800"/>
<dbReference type="PANTHER" id="PTHR46797">
    <property type="entry name" value="HTH-TYPE TRANSCRIPTIONAL REGULATOR"/>
    <property type="match status" value="1"/>
</dbReference>
<dbReference type="RefSeq" id="WP_013866106.1">
    <property type="nucleotide sequence ID" value="NC_015635.1"/>
</dbReference>
<dbReference type="Pfam" id="PF01381">
    <property type="entry name" value="HTH_3"/>
    <property type="match status" value="1"/>
</dbReference>
<dbReference type="OrthoDB" id="6401124at2"/>
<name>F5XIQ6_MICPN</name>
<dbReference type="GO" id="GO:0003700">
    <property type="term" value="F:DNA-binding transcription factor activity"/>
    <property type="evidence" value="ECO:0007669"/>
    <property type="project" value="TreeGrafter"/>
</dbReference>
<dbReference type="GO" id="GO:0003677">
    <property type="term" value="F:DNA binding"/>
    <property type="evidence" value="ECO:0007669"/>
    <property type="project" value="UniProtKB-KW"/>
</dbReference>
<dbReference type="GO" id="GO:0005829">
    <property type="term" value="C:cytosol"/>
    <property type="evidence" value="ECO:0007669"/>
    <property type="project" value="TreeGrafter"/>
</dbReference>
<dbReference type="SUPFAM" id="SSF47413">
    <property type="entry name" value="lambda repressor-like DNA-binding domains"/>
    <property type="match status" value="1"/>
</dbReference>
<sequence length="82" mass="8832">MTRESPLDSGVSAAGVDDLVRLGQRIAAVRKQRGWTQSDLSEAAGISRVTVSKIERGTTDVGYVRLVRLARALEVSTSVFVD</sequence>
<proteinExistence type="predicted"/>
<evidence type="ECO:0000313" key="4">
    <source>
        <dbReference type="Proteomes" id="UP000007947"/>
    </source>
</evidence>
<dbReference type="EMBL" id="AP012204">
    <property type="protein sequence ID" value="BAK38294.1"/>
    <property type="molecule type" value="Genomic_DNA"/>
</dbReference>
<dbReference type="AlphaFoldDB" id="F5XIQ6"/>
<dbReference type="Gene3D" id="1.10.260.40">
    <property type="entry name" value="lambda repressor-like DNA-binding domains"/>
    <property type="match status" value="1"/>
</dbReference>
<gene>
    <name evidence="3" type="ordered locus">MLP_52800</name>
</gene>
<keyword evidence="4" id="KW-1185">Reference proteome</keyword>
<feature type="domain" description="HTH cro/C1-type" evidence="2">
    <location>
        <begin position="26"/>
        <end position="80"/>
    </location>
</feature>
<dbReference type="CDD" id="cd00093">
    <property type="entry name" value="HTH_XRE"/>
    <property type="match status" value="1"/>
</dbReference>
<dbReference type="PANTHER" id="PTHR46797:SF1">
    <property type="entry name" value="METHYLPHOSPHONATE SYNTHASE"/>
    <property type="match status" value="1"/>
</dbReference>
<dbReference type="HOGENOM" id="CLU_066192_29_4_11"/>
<dbReference type="InterPro" id="IPR010982">
    <property type="entry name" value="Lambda_DNA-bd_dom_sf"/>
</dbReference>
<accession>F5XIQ6</accession>
<dbReference type="SMART" id="SM00530">
    <property type="entry name" value="HTH_XRE"/>
    <property type="match status" value="1"/>
</dbReference>
<reference evidence="3 4" key="1">
    <citation type="submission" date="2011-05" db="EMBL/GenBank/DDBJ databases">
        <title>Whole genome sequence of Microlunatus phosphovorus NM-1.</title>
        <authorList>
            <person name="Hosoyama A."/>
            <person name="Sasaki K."/>
            <person name="Harada T."/>
            <person name="Igarashi R."/>
            <person name="Kawakoshi A."/>
            <person name="Sasagawa M."/>
            <person name="Fukada J."/>
            <person name="Nakamura S."/>
            <person name="Katano Y."/>
            <person name="Hanada S."/>
            <person name="Kamagata Y."/>
            <person name="Nakamura N."/>
            <person name="Yamazaki S."/>
            <person name="Fujita N."/>
        </authorList>
    </citation>
    <scope>NUCLEOTIDE SEQUENCE [LARGE SCALE GENOMIC DNA]</scope>
    <source>
        <strain evidence="4">ATCC 700054 / DSM 10555 / JCM 9379 / NBRC 101784 / NCIMB 13414 / VKM Ac-1990 / NM-1</strain>
    </source>
</reference>
<dbReference type="InterPro" id="IPR050807">
    <property type="entry name" value="TransReg_Diox_bact_type"/>
</dbReference>
<dbReference type="eggNOG" id="COG1396">
    <property type="taxonomic scope" value="Bacteria"/>
</dbReference>